<evidence type="ECO:0000313" key="2">
    <source>
        <dbReference type="EMBL" id="RXN38161.1"/>
    </source>
</evidence>
<organism evidence="2 3">
    <name type="scientific">Labeo rohita</name>
    <name type="common">Indian major carp</name>
    <name type="synonym">Cyprinus rohita</name>
    <dbReference type="NCBI Taxonomy" id="84645"/>
    <lineage>
        <taxon>Eukaryota</taxon>
        <taxon>Metazoa</taxon>
        <taxon>Chordata</taxon>
        <taxon>Craniata</taxon>
        <taxon>Vertebrata</taxon>
        <taxon>Euteleostomi</taxon>
        <taxon>Actinopterygii</taxon>
        <taxon>Neopterygii</taxon>
        <taxon>Teleostei</taxon>
        <taxon>Ostariophysi</taxon>
        <taxon>Cypriniformes</taxon>
        <taxon>Cyprinidae</taxon>
        <taxon>Labeoninae</taxon>
        <taxon>Labeonini</taxon>
        <taxon>Labeo</taxon>
    </lineage>
</organism>
<reference evidence="2 3" key="1">
    <citation type="submission" date="2018-03" db="EMBL/GenBank/DDBJ databases">
        <title>Draft genome sequence of Rohu Carp (Labeo rohita).</title>
        <authorList>
            <person name="Das P."/>
            <person name="Kushwaha B."/>
            <person name="Joshi C.G."/>
            <person name="Kumar D."/>
            <person name="Nagpure N.S."/>
            <person name="Sahoo L."/>
            <person name="Das S.P."/>
            <person name="Bit A."/>
            <person name="Patnaik S."/>
            <person name="Meher P.K."/>
            <person name="Jayasankar P."/>
            <person name="Koringa P.G."/>
            <person name="Patel N.V."/>
            <person name="Hinsu A.T."/>
            <person name="Kumar R."/>
            <person name="Pandey M."/>
            <person name="Agarwal S."/>
            <person name="Srivastava S."/>
            <person name="Singh M."/>
            <person name="Iquebal M.A."/>
            <person name="Jaiswal S."/>
            <person name="Angadi U.B."/>
            <person name="Kumar N."/>
            <person name="Raza M."/>
            <person name="Shah T.M."/>
            <person name="Rai A."/>
            <person name="Jena J.K."/>
        </authorList>
    </citation>
    <scope>NUCLEOTIDE SEQUENCE [LARGE SCALE GENOMIC DNA]</scope>
    <source>
        <strain evidence="2">DASCIFA01</strain>
        <tissue evidence="2">Testis</tissue>
    </source>
</reference>
<accession>A0A498P1T8</accession>
<sequence length="96" mass="11094">MLPPKVPAREYRVSYFDIPKKWPVRSLLLEKPDKPENYLIQSHITEIHLVKPVMIDFHTVVCQSFEKSEAGPSETGEDQRSAAASDDEEEYFSLEE</sequence>
<name>A0A498P1T8_LABRO</name>
<gene>
    <name evidence="2" type="ORF">ROHU_001378</name>
</gene>
<protein>
    <submittedName>
        <fullName evidence="2">Uncharacterized protein</fullName>
    </submittedName>
</protein>
<evidence type="ECO:0000313" key="3">
    <source>
        <dbReference type="Proteomes" id="UP000290572"/>
    </source>
</evidence>
<dbReference type="Proteomes" id="UP000290572">
    <property type="component" value="Unassembled WGS sequence"/>
</dbReference>
<comment type="caution">
    <text evidence="2">The sequence shown here is derived from an EMBL/GenBank/DDBJ whole genome shotgun (WGS) entry which is preliminary data.</text>
</comment>
<dbReference type="AlphaFoldDB" id="A0A498P1T8"/>
<evidence type="ECO:0000256" key="1">
    <source>
        <dbReference type="SAM" id="MobiDB-lite"/>
    </source>
</evidence>
<proteinExistence type="predicted"/>
<feature type="compositionally biased region" description="Acidic residues" evidence="1">
    <location>
        <begin position="85"/>
        <end position="96"/>
    </location>
</feature>
<feature type="region of interest" description="Disordered" evidence="1">
    <location>
        <begin position="67"/>
        <end position="96"/>
    </location>
</feature>
<dbReference type="EMBL" id="QBIY01005098">
    <property type="protein sequence ID" value="RXN38161.1"/>
    <property type="molecule type" value="Genomic_DNA"/>
</dbReference>
<keyword evidence="3" id="KW-1185">Reference proteome</keyword>